<name>A0ABV6Z0C2_UNCC1</name>
<keyword evidence="2" id="KW-1185">Reference proteome</keyword>
<protein>
    <submittedName>
        <fullName evidence="1">4Fe-4S double cluster binding domain-containing protein</fullName>
    </submittedName>
</protein>
<gene>
    <name evidence="1" type="ORF">ACFL27_16990</name>
</gene>
<dbReference type="PANTHER" id="PTHR42827">
    <property type="entry name" value="IRON-SULFUR CLUSTER-BINDING PROTEIN-RELATED"/>
    <property type="match status" value="1"/>
</dbReference>
<sequence length="228" mass="24639">MMNNHQLKKLLLNNGANLVGYASLQVLPAVVRKKLPYGISIVVALNPAIMTKIRSGPTHEYYAEYKRVNTLLNTLSAMAADYLKKQGARAITLSATESDLDLNTLAVPLPHKTVATRAGLGWIGRCALLITRQYGSAVRLTSVLTDAPLAVKEPEEQSFCGECTSCLDICPGHAVSGKIWQVGAARNTFFDAFACHRAATEKANAVNIKTIICGMCIANCPWTLKYTG</sequence>
<dbReference type="Proteomes" id="UP001594351">
    <property type="component" value="Unassembled WGS sequence"/>
</dbReference>
<proteinExistence type="predicted"/>
<evidence type="ECO:0000313" key="2">
    <source>
        <dbReference type="Proteomes" id="UP001594351"/>
    </source>
</evidence>
<dbReference type="Pfam" id="PF13484">
    <property type="entry name" value="Fer4_16"/>
    <property type="match status" value="1"/>
</dbReference>
<dbReference type="SUPFAM" id="SSF46548">
    <property type="entry name" value="alpha-helical ferredoxin"/>
    <property type="match status" value="1"/>
</dbReference>
<evidence type="ECO:0000313" key="1">
    <source>
        <dbReference type="EMBL" id="MFC1851890.1"/>
    </source>
</evidence>
<reference evidence="1 2" key="1">
    <citation type="submission" date="2024-09" db="EMBL/GenBank/DDBJ databases">
        <title>Laminarin stimulates single cell rates of sulfate reduction while oxygen inhibits transcriptomic activity in coastal marine sediment.</title>
        <authorList>
            <person name="Lindsay M."/>
            <person name="Orcutt B."/>
            <person name="Emerson D."/>
            <person name="Stepanauskas R."/>
            <person name="D'Angelo T."/>
        </authorList>
    </citation>
    <scope>NUCLEOTIDE SEQUENCE [LARGE SCALE GENOMIC DNA]</scope>
    <source>
        <strain evidence="1">SAG AM-311-K15</strain>
    </source>
</reference>
<dbReference type="EMBL" id="JBHPBY010000238">
    <property type="protein sequence ID" value="MFC1851890.1"/>
    <property type="molecule type" value="Genomic_DNA"/>
</dbReference>
<accession>A0ABV6Z0C2</accession>
<dbReference type="PANTHER" id="PTHR42827:SF1">
    <property type="entry name" value="IRON-SULFUR CLUSTER-BINDING PROTEIN"/>
    <property type="match status" value="1"/>
</dbReference>
<organism evidence="1 2">
    <name type="scientific">candidate division CSSED10-310 bacterium</name>
    <dbReference type="NCBI Taxonomy" id="2855610"/>
    <lineage>
        <taxon>Bacteria</taxon>
        <taxon>Bacteria division CSSED10-310</taxon>
    </lineage>
</organism>
<comment type="caution">
    <text evidence="1">The sequence shown here is derived from an EMBL/GenBank/DDBJ whole genome shotgun (WGS) entry which is preliminary data.</text>
</comment>